<dbReference type="PROSITE" id="PS00138">
    <property type="entry name" value="SUBTILASE_SER"/>
    <property type="match status" value="1"/>
</dbReference>
<evidence type="ECO:0000313" key="18">
    <source>
        <dbReference type="EMBL" id="KAF1984382.1"/>
    </source>
</evidence>
<feature type="active site" description="Charge relay system" evidence="15">
    <location>
        <position position="528"/>
    </location>
</feature>
<accession>A0A6G1GU94</accession>
<organism evidence="18 19">
    <name type="scientific">Aulographum hederae CBS 113979</name>
    <dbReference type="NCBI Taxonomy" id="1176131"/>
    <lineage>
        <taxon>Eukaryota</taxon>
        <taxon>Fungi</taxon>
        <taxon>Dikarya</taxon>
        <taxon>Ascomycota</taxon>
        <taxon>Pezizomycotina</taxon>
        <taxon>Dothideomycetes</taxon>
        <taxon>Pleosporomycetidae</taxon>
        <taxon>Aulographales</taxon>
        <taxon>Aulographaceae</taxon>
    </lineage>
</organism>
<evidence type="ECO:0000256" key="14">
    <source>
        <dbReference type="ARBA" id="ARBA00023180"/>
    </source>
</evidence>
<dbReference type="Pfam" id="PF00082">
    <property type="entry name" value="Peptidase_S8"/>
    <property type="match status" value="1"/>
</dbReference>
<dbReference type="Gene3D" id="3.40.50.200">
    <property type="entry name" value="Peptidase S8/S53 domain"/>
    <property type="match status" value="1"/>
</dbReference>
<proteinExistence type="predicted"/>
<dbReference type="GO" id="GO:0004252">
    <property type="term" value="F:serine-type endopeptidase activity"/>
    <property type="evidence" value="ECO:0007669"/>
    <property type="project" value="UniProtKB-UniRule"/>
</dbReference>
<dbReference type="SUPFAM" id="SSF54897">
    <property type="entry name" value="Protease propeptides/inhibitors"/>
    <property type="match status" value="1"/>
</dbReference>
<evidence type="ECO:0000256" key="13">
    <source>
        <dbReference type="ARBA" id="ARBA00023145"/>
    </source>
</evidence>
<dbReference type="GO" id="GO:0046872">
    <property type="term" value="F:metal ion binding"/>
    <property type="evidence" value="ECO:0007669"/>
    <property type="project" value="UniProtKB-UniRule"/>
</dbReference>
<evidence type="ECO:0000313" key="19">
    <source>
        <dbReference type="Proteomes" id="UP000800041"/>
    </source>
</evidence>
<keyword evidence="7 15" id="KW-0479">Metal-binding</keyword>
<keyword evidence="12" id="KW-0843">Virulence</keyword>
<evidence type="ECO:0000256" key="1">
    <source>
        <dbReference type="ARBA" id="ARBA00001910"/>
    </source>
</evidence>
<dbReference type="InterPro" id="IPR000209">
    <property type="entry name" value="Peptidase_S8/S53_dom"/>
</dbReference>
<dbReference type="SUPFAM" id="SSF52743">
    <property type="entry name" value="Subtilisin-like"/>
    <property type="match status" value="1"/>
</dbReference>
<keyword evidence="9 15" id="KW-0378">Hydrolase</keyword>
<feature type="chain" id="PRO_5026011668" description="tripeptidyl-peptidase II" evidence="16">
    <location>
        <begin position="19"/>
        <end position="623"/>
    </location>
</feature>
<keyword evidence="11 15" id="KW-0106">Calcium</keyword>
<feature type="binding site" evidence="15">
    <location>
        <position position="571"/>
    </location>
    <ligand>
        <name>Ca(2+)</name>
        <dbReference type="ChEBI" id="CHEBI:29108"/>
    </ligand>
</feature>
<dbReference type="InterPro" id="IPR023828">
    <property type="entry name" value="Peptidase_S8_Ser-AS"/>
</dbReference>
<evidence type="ECO:0000256" key="8">
    <source>
        <dbReference type="ARBA" id="ARBA00022729"/>
    </source>
</evidence>
<comment type="function">
    <text evidence="2">Secreted tripeptidyl-peptidase which degrades proteins at acidic pHs and is involved in virulence.</text>
</comment>
<sequence length="623" mass="67776">MLFQYAFLAVPFATAALSKPLGKRNYDYVVKETHIVPRRWERVAEAPKDHLIDLQIGLKQSRFDELERQLYEVSTPGSAKYRQHLTSEQVNELVKPSKNALAGVNEWLSDCGVKSHQMKYSAAKDWIKVTLPVSEVEKILDTEYSVYKHEDGTHVVRTPEWSVPRHLHEHVRTIQPTTSFLRLNAKKTNFVPVKIAADFQPLRSFAADPNNAGKTPTVADVCRTNGVTSECLRTLYNVYDYVPTAADKNTMGVCNYLGETGNISDTTLFLEQFRPEAAKDFVMDFTIIDGGDNQQTPNTPAQLAQGKDQEGNLDAETMLGIGYPLKLLAYNTGGQPPFQPDSNTPTNTNEPYKVFLDYFSALDDATLPSVLSNSYGDDEQTVPAEYARAVCDEYAKLGARGVSVFFASGDAGVGSTGDCITNDGRNSATFLPSFPAGCPFVTSVGATRNFAPEVAALDGSFASGAGYANYFPQPDYQKTAVNQYTTALAGQFATMFNTTGRAYPDIAAQGQRYVTIYNGQPASLDGTSASTPTVAAVFALVNDALISAGMPKMGFLNPWIYSKGFAAFNDVLTGSSAGCGGRGFEAKAGWDPVTGFGTPDFKKIIAMEMNQTAASLPAKRFTR</sequence>
<dbReference type="FunFam" id="3.40.50.200:FF:000015">
    <property type="entry name" value="Tripeptidyl peptidase A"/>
    <property type="match status" value="1"/>
</dbReference>
<keyword evidence="19" id="KW-1185">Reference proteome</keyword>
<dbReference type="PANTHER" id="PTHR14218:SF39">
    <property type="entry name" value="PEPTIDASE S53 DOMAIN-CONTAINING PROTEIN"/>
    <property type="match status" value="1"/>
</dbReference>
<evidence type="ECO:0000256" key="3">
    <source>
        <dbReference type="ARBA" id="ARBA00004239"/>
    </source>
</evidence>
<evidence type="ECO:0000256" key="10">
    <source>
        <dbReference type="ARBA" id="ARBA00022825"/>
    </source>
</evidence>
<keyword evidence="8 16" id="KW-0732">Signal</keyword>
<dbReference type="GO" id="GO:0006508">
    <property type="term" value="P:proteolysis"/>
    <property type="evidence" value="ECO:0007669"/>
    <property type="project" value="UniProtKB-KW"/>
</dbReference>
<evidence type="ECO:0000256" key="4">
    <source>
        <dbReference type="ARBA" id="ARBA00012462"/>
    </source>
</evidence>
<dbReference type="InterPro" id="IPR030400">
    <property type="entry name" value="Sedolisin_dom"/>
</dbReference>
<evidence type="ECO:0000256" key="12">
    <source>
        <dbReference type="ARBA" id="ARBA00023026"/>
    </source>
</evidence>
<evidence type="ECO:0000259" key="17">
    <source>
        <dbReference type="PROSITE" id="PS51695"/>
    </source>
</evidence>
<dbReference type="Proteomes" id="UP000800041">
    <property type="component" value="Unassembled WGS sequence"/>
</dbReference>
<protein>
    <recommendedName>
        <fullName evidence="4">tripeptidyl-peptidase II</fullName>
        <ecNumber evidence="4">3.4.14.10</ecNumber>
    </recommendedName>
</protein>
<feature type="binding site" evidence="15">
    <location>
        <position position="570"/>
    </location>
    <ligand>
        <name>Ca(2+)</name>
        <dbReference type="ChEBI" id="CHEBI:29108"/>
    </ligand>
</feature>
<dbReference type="CDD" id="cd04056">
    <property type="entry name" value="Peptidases_S53"/>
    <property type="match status" value="1"/>
</dbReference>
<reference evidence="18" key="1">
    <citation type="journal article" date="2020" name="Stud. Mycol.">
        <title>101 Dothideomycetes genomes: a test case for predicting lifestyles and emergence of pathogens.</title>
        <authorList>
            <person name="Haridas S."/>
            <person name="Albert R."/>
            <person name="Binder M."/>
            <person name="Bloem J."/>
            <person name="Labutti K."/>
            <person name="Salamov A."/>
            <person name="Andreopoulos B."/>
            <person name="Baker S."/>
            <person name="Barry K."/>
            <person name="Bills G."/>
            <person name="Bluhm B."/>
            <person name="Cannon C."/>
            <person name="Castanera R."/>
            <person name="Culley D."/>
            <person name="Daum C."/>
            <person name="Ezra D."/>
            <person name="Gonzalez J."/>
            <person name="Henrissat B."/>
            <person name="Kuo A."/>
            <person name="Liang C."/>
            <person name="Lipzen A."/>
            <person name="Lutzoni F."/>
            <person name="Magnuson J."/>
            <person name="Mondo S."/>
            <person name="Nolan M."/>
            <person name="Ohm R."/>
            <person name="Pangilinan J."/>
            <person name="Park H.-J."/>
            <person name="Ramirez L."/>
            <person name="Alfaro M."/>
            <person name="Sun H."/>
            <person name="Tritt A."/>
            <person name="Yoshinaga Y."/>
            <person name="Zwiers L.-H."/>
            <person name="Turgeon B."/>
            <person name="Goodwin S."/>
            <person name="Spatafora J."/>
            <person name="Crous P."/>
            <person name="Grigoriev I."/>
        </authorList>
    </citation>
    <scope>NUCLEOTIDE SEQUENCE</scope>
    <source>
        <strain evidence="18">CBS 113979</strain>
    </source>
</reference>
<dbReference type="InterPro" id="IPR036852">
    <property type="entry name" value="Peptidase_S8/S53_dom_sf"/>
</dbReference>
<dbReference type="EC" id="3.4.14.10" evidence="4"/>
<evidence type="ECO:0000256" key="7">
    <source>
        <dbReference type="ARBA" id="ARBA00022723"/>
    </source>
</evidence>
<dbReference type="InterPro" id="IPR050819">
    <property type="entry name" value="Tripeptidyl-peptidase_I"/>
</dbReference>
<evidence type="ECO:0000256" key="9">
    <source>
        <dbReference type="ARBA" id="ARBA00022801"/>
    </source>
</evidence>
<feature type="binding site" evidence="15">
    <location>
        <position position="589"/>
    </location>
    <ligand>
        <name>Ca(2+)</name>
        <dbReference type="ChEBI" id="CHEBI:29108"/>
    </ligand>
</feature>
<dbReference type="EMBL" id="ML977168">
    <property type="protein sequence ID" value="KAF1984382.1"/>
    <property type="molecule type" value="Genomic_DNA"/>
</dbReference>
<evidence type="ECO:0000256" key="2">
    <source>
        <dbReference type="ARBA" id="ARBA00002451"/>
    </source>
</evidence>
<keyword evidence="14" id="KW-0325">Glycoprotein</keyword>
<feature type="active site" description="Charge relay system" evidence="15">
    <location>
        <position position="310"/>
    </location>
</feature>
<dbReference type="InterPro" id="IPR015366">
    <property type="entry name" value="S53_propep"/>
</dbReference>
<comment type="cofactor">
    <cofactor evidence="15">
        <name>Ca(2+)</name>
        <dbReference type="ChEBI" id="CHEBI:29108"/>
    </cofactor>
    <text evidence="15">Binds 1 Ca(2+) ion per subunit.</text>
</comment>
<dbReference type="GO" id="GO:0008240">
    <property type="term" value="F:tripeptidyl-peptidase activity"/>
    <property type="evidence" value="ECO:0007669"/>
    <property type="project" value="UniProtKB-EC"/>
</dbReference>
<keyword evidence="6 15" id="KW-0645">Protease</keyword>
<comment type="subcellular location">
    <subcellularLocation>
        <location evidence="3">Secreted</location>
        <location evidence="3">Extracellular space</location>
    </subcellularLocation>
</comment>
<keyword evidence="5" id="KW-0964">Secreted</keyword>
<feature type="domain" description="Peptidase S53" evidence="17">
    <location>
        <begin position="226"/>
        <end position="611"/>
    </location>
</feature>
<keyword evidence="10 15" id="KW-0720">Serine protease</keyword>
<dbReference type="OrthoDB" id="409122at2759"/>
<dbReference type="PROSITE" id="PS51695">
    <property type="entry name" value="SEDOLISIN"/>
    <property type="match status" value="1"/>
</dbReference>
<feature type="binding site" evidence="15">
    <location>
        <position position="591"/>
    </location>
    <ligand>
        <name>Ca(2+)</name>
        <dbReference type="ChEBI" id="CHEBI:29108"/>
    </ligand>
</feature>
<evidence type="ECO:0000256" key="6">
    <source>
        <dbReference type="ARBA" id="ARBA00022670"/>
    </source>
</evidence>
<dbReference type="SMART" id="SM00944">
    <property type="entry name" value="Pro-kuma_activ"/>
    <property type="match status" value="1"/>
</dbReference>
<evidence type="ECO:0000256" key="16">
    <source>
        <dbReference type="SAM" id="SignalP"/>
    </source>
</evidence>
<evidence type="ECO:0000256" key="11">
    <source>
        <dbReference type="ARBA" id="ARBA00022837"/>
    </source>
</evidence>
<dbReference type="GO" id="GO:0005576">
    <property type="term" value="C:extracellular region"/>
    <property type="evidence" value="ECO:0007669"/>
    <property type="project" value="UniProtKB-SubCell"/>
</dbReference>
<dbReference type="PANTHER" id="PTHR14218">
    <property type="entry name" value="PROTEASE S8 TRIPEPTIDYL PEPTIDASE I CLN2"/>
    <property type="match status" value="1"/>
</dbReference>
<feature type="signal peptide" evidence="16">
    <location>
        <begin position="1"/>
        <end position="18"/>
    </location>
</feature>
<gene>
    <name evidence="18" type="ORF">K402DRAFT_455853</name>
</gene>
<dbReference type="CDD" id="cd11377">
    <property type="entry name" value="Pro-peptidase_S53"/>
    <property type="match status" value="1"/>
</dbReference>
<comment type="catalytic activity">
    <reaction evidence="1">
        <text>Release of an N-terminal tripeptide from a polypeptide.</text>
        <dbReference type="EC" id="3.4.14.10"/>
    </reaction>
</comment>
<keyword evidence="13" id="KW-0865">Zymogen</keyword>
<evidence type="ECO:0000256" key="5">
    <source>
        <dbReference type="ARBA" id="ARBA00022525"/>
    </source>
</evidence>
<dbReference type="Pfam" id="PF09286">
    <property type="entry name" value="Pro-kuma_activ"/>
    <property type="match status" value="1"/>
</dbReference>
<dbReference type="AlphaFoldDB" id="A0A6G1GU94"/>
<evidence type="ECO:0000256" key="15">
    <source>
        <dbReference type="PROSITE-ProRule" id="PRU01032"/>
    </source>
</evidence>
<name>A0A6G1GU94_9PEZI</name>
<feature type="active site" description="Charge relay system" evidence="15">
    <location>
        <position position="314"/>
    </location>
</feature>